<dbReference type="InterPro" id="IPR008271">
    <property type="entry name" value="Ser/Thr_kinase_AS"/>
</dbReference>
<evidence type="ECO:0000256" key="4">
    <source>
        <dbReference type="ARBA" id="ARBA00022840"/>
    </source>
</evidence>
<organism evidence="6 7">
    <name type="scientific">Pseudorhizobium tarimense</name>
    <dbReference type="NCBI Taxonomy" id="1079109"/>
    <lineage>
        <taxon>Bacteria</taxon>
        <taxon>Pseudomonadati</taxon>
        <taxon>Pseudomonadota</taxon>
        <taxon>Alphaproteobacteria</taxon>
        <taxon>Hyphomicrobiales</taxon>
        <taxon>Rhizobiaceae</taxon>
        <taxon>Rhizobium/Agrobacterium group</taxon>
        <taxon>Pseudorhizobium</taxon>
    </lineage>
</organism>
<evidence type="ECO:0000256" key="3">
    <source>
        <dbReference type="ARBA" id="ARBA00022777"/>
    </source>
</evidence>
<dbReference type="InterPro" id="IPR000719">
    <property type="entry name" value="Prot_kinase_dom"/>
</dbReference>
<sequence length="293" mass="31928">MKIPKTPLRSRFELLEEIGRGGLSRVYKARDLVAIRAGLSDAVVALKVMAAGADVGDDLVSLMHREARRLRDLVHPNIVRVYDMDNEGRLHFMVMEYLEGMSFAKILREADGHRLALPQIDRLVRDVAAALAFAHGRGVVHSDLKPANIFIETGGRVKLIDFNIACPVARPIKVSEEDTVAILGRLGALTPAYASPQRLAGAEPSSGDDVFSLGLVTYLALTGRKPFHAGGAAAAVAENEAIAKPEGLSWWRWQALRAALALDDRERLSDVGRFARLFTGGPLVEPAWRAGLR</sequence>
<dbReference type="SMART" id="SM00220">
    <property type="entry name" value="S_TKc"/>
    <property type="match status" value="1"/>
</dbReference>
<gene>
    <name evidence="6" type="ORF">ABID21_001426</name>
</gene>
<dbReference type="Proteomes" id="UP001549031">
    <property type="component" value="Unassembled WGS sequence"/>
</dbReference>
<dbReference type="PROSITE" id="PS00108">
    <property type="entry name" value="PROTEIN_KINASE_ST"/>
    <property type="match status" value="1"/>
</dbReference>
<keyword evidence="4" id="KW-0067">ATP-binding</keyword>
<evidence type="ECO:0000256" key="1">
    <source>
        <dbReference type="ARBA" id="ARBA00022679"/>
    </source>
</evidence>
<comment type="caution">
    <text evidence="6">The sequence shown here is derived from an EMBL/GenBank/DDBJ whole genome shotgun (WGS) entry which is preliminary data.</text>
</comment>
<dbReference type="Pfam" id="PF00069">
    <property type="entry name" value="Pkinase"/>
    <property type="match status" value="1"/>
</dbReference>
<keyword evidence="2" id="KW-0547">Nucleotide-binding</keyword>
<keyword evidence="7" id="KW-1185">Reference proteome</keyword>
<keyword evidence="6" id="KW-0723">Serine/threonine-protein kinase</keyword>
<dbReference type="PANTHER" id="PTHR43289:SF34">
    <property type="entry name" value="SERINE_THREONINE-PROTEIN KINASE YBDM-RELATED"/>
    <property type="match status" value="1"/>
</dbReference>
<evidence type="ECO:0000313" key="7">
    <source>
        <dbReference type="Proteomes" id="UP001549031"/>
    </source>
</evidence>
<feature type="domain" description="Protein kinase" evidence="5">
    <location>
        <begin position="12"/>
        <end position="279"/>
    </location>
</feature>
<dbReference type="PANTHER" id="PTHR43289">
    <property type="entry name" value="MITOGEN-ACTIVATED PROTEIN KINASE KINASE KINASE 20-RELATED"/>
    <property type="match status" value="1"/>
</dbReference>
<accession>A0ABV2H4I0</accession>
<evidence type="ECO:0000313" key="6">
    <source>
        <dbReference type="EMBL" id="MET3585317.1"/>
    </source>
</evidence>
<dbReference type="GO" id="GO:0004674">
    <property type="term" value="F:protein serine/threonine kinase activity"/>
    <property type="evidence" value="ECO:0007669"/>
    <property type="project" value="UniProtKB-KW"/>
</dbReference>
<dbReference type="SUPFAM" id="SSF56112">
    <property type="entry name" value="Protein kinase-like (PK-like)"/>
    <property type="match status" value="1"/>
</dbReference>
<evidence type="ECO:0000259" key="5">
    <source>
        <dbReference type="PROSITE" id="PS50011"/>
    </source>
</evidence>
<name>A0ABV2H4I0_9HYPH</name>
<dbReference type="PROSITE" id="PS50011">
    <property type="entry name" value="PROTEIN_KINASE_DOM"/>
    <property type="match status" value="1"/>
</dbReference>
<dbReference type="CDD" id="cd14014">
    <property type="entry name" value="STKc_PknB_like"/>
    <property type="match status" value="1"/>
</dbReference>
<dbReference type="Gene3D" id="1.10.510.10">
    <property type="entry name" value="Transferase(Phosphotransferase) domain 1"/>
    <property type="match status" value="1"/>
</dbReference>
<dbReference type="Gene3D" id="3.30.200.20">
    <property type="entry name" value="Phosphorylase Kinase, domain 1"/>
    <property type="match status" value="1"/>
</dbReference>
<keyword evidence="3 6" id="KW-0418">Kinase</keyword>
<keyword evidence="1" id="KW-0808">Transferase</keyword>
<proteinExistence type="predicted"/>
<dbReference type="InterPro" id="IPR011009">
    <property type="entry name" value="Kinase-like_dom_sf"/>
</dbReference>
<reference evidence="6 7" key="1">
    <citation type="submission" date="2024-06" db="EMBL/GenBank/DDBJ databases">
        <title>Genomic Encyclopedia of Type Strains, Phase IV (KMG-IV): sequencing the most valuable type-strain genomes for metagenomic binning, comparative biology and taxonomic classification.</title>
        <authorList>
            <person name="Goeker M."/>
        </authorList>
    </citation>
    <scope>NUCLEOTIDE SEQUENCE [LARGE SCALE GENOMIC DNA]</scope>
    <source>
        <strain evidence="6 7">DSM 105042</strain>
    </source>
</reference>
<dbReference type="EMBL" id="JBEPLJ010000005">
    <property type="protein sequence ID" value="MET3585317.1"/>
    <property type="molecule type" value="Genomic_DNA"/>
</dbReference>
<evidence type="ECO:0000256" key="2">
    <source>
        <dbReference type="ARBA" id="ARBA00022741"/>
    </source>
</evidence>
<protein>
    <submittedName>
        <fullName evidence="6">Serine/threonine protein kinase</fullName>
    </submittedName>
</protein>